<comment type="similarity">
    <text evidence="2">Belongs to the HSF family.</text>
</comment>
<evidence type="ECO:0000256" key="2">
    <source>
        <dbReference type="ARBA" id="ARBA00006403"/>
    </source>
</evidence>
<feature type="non-terminal residue" evidence="7">
    <location>
        <position position="218"/>
    </location>
</feature>
<keyword evidence="3" id="KW-0238">DNA-binding</keyword>
<dbReference type="AlphaFoldDB" id="A0A851PLQ5"/>
<feature type="non-terminal residue" evidence="7">
    <location>
        <position position="1"/>
    </location>
</feature>
<gene>
    <name evidence="7" type="primary">Hsfy1_0</name>
    <name evidence="7" type="ORF">ANHANH_R14891</name>
</gene>
<dbReference type="Gene3D" id="1.10.10.10">
    <property type="entry name" value="Winged helix-like DNA-binding domain superfamily/Winged helix DNA-binding domain"/>
    <property type="match status" value="1"/>
</dbReference>
<dbReference type="GO" id="GO:0005634">
    <property type="term" value="C:nucleus"/>
    <property type="evidence" value="ECO:0007669"/>
    <property type="project" value="UniProtKB-SubCell"/>
</dbReference>
<feature type="domain" description="HSF-type DNA-binding" evidence="6">
    <location>
        <begin position="82"/>
        <end position="150"/>
    </location>
</feature>
<comment type="caution">
    <text evidence="7">The sequence shown here is derived from an EMBL/GenBank/DDBJ whole genome shotgun (WGS) entry which is preliminary data.</text>
</comment>
<dbReference type="Pfam" id="PF00447">
    <property type="entry name" value="HSF_DNA-bind"/>
    <property type="match status" value="1"/>
</dbReference>
<comment type="subcellular location">
    <subcellularLocation>
        <location evidence="1">Nucleus</location>
    </subcellularLocation>
</comment>
<evidence type="ECO:0000256" key="4">
    <source>
        <dbReference type="ARBA" id="ARBA00023242"/>
    </source>
</evidence>
<dbReference type="InterPro" id="IPR000232">
    <property type="entry name" value="HSF_DNA-bd"/>
</dbReference>
<evidence type="ECO:0000256" key="1">
    <source>
        <dbReference type="ARBA" id="ARBA00004123"/>
    </source>
</evidence>
<dbReference type="GO" id="GO:0003700">
    <property type="term" value="F:DNA-binding transcription factor activity"/>
    <property type="evidence" value="ECO:0007669"/>
    <property type="project" value="InterPro"/>
</dbReference>
<dbReference type="InterPro" id="IPR036388">
    <property type="entry name" value="WH-like_DNA-bd_sf"/>
</dbReference>
<protein>
    <submittedName>
        <fullName evidence="7">HSFY1 protein</fullName>
    </submittedName>
</protein>
<accession>A0A851PLQ5</accession>
<evidence type="ECO:0000256" key="5">
    <source>
        <dbReference type="SAM" id="MobiDB-lite"/>
    </source>
</evidence>
<evidence type="ECO:0000259" key="6">
    <source>
        <dbReference type="Pfam" id="PF00447"/>
    </source>
</evidence>
<evidence type="ECO:0000256" key="3">
    <source>
        <dbReference type="ARBA" id="ARBA00023125"/>
    </source>
</evidence>
<evidence type="ECO:0000313" key="8">
    <source>
        <dbReference type="Proteomes" id="UP000657035"/>
    </source>
</evidence>
<dbReference type="OrthoDB" id="6418155at2759"/>
<dbReference type="Proteomes" id="UP000657035">
    <property type="component" value="Unassembled WGS sequence"/>
</dbReference>
<dbReference type="EMBL" id="WBMU01000110">
    <property type="protein sequence ID" value="NXC66081.1"/>
    <property type="molecule type" value="Genomic_DNA"/>
</dbReference>
<sequence length="218" mass="24447">MEPPSPEASWASDPEEPDRCAGSAPPDRPGGDTGTPRDAATGPLAEENAFQGLPDESWADIIRYRFWEEISAKTNQSSACLFLEKLWKMVNSHRFQSRWGDNGNCVLIVERLFKKEVLRRRGPQQIFETDSMRGFLLQLNLYGFCKMEVDSLISTSIEDLRAVAAAGSALGNVRRFLRTRKSPRDIQGGTRSRSDKISLYKIGDGDGSKWADFLSWVI</sequence>
<organism evidence="7 8">
    <name type="scientific">Anhinga anhinga</name>
    <name type="common">Anhinga</name>
    <name type="synonym">Plotus anhinga</name>
    <dbReference type="NCBI Taxonomy" id="56067"/>
    <lineage>
        <taxon>Eukaryota</taxon>
        <taxon>Metazoa</taxon>
        <taxon>Chordata</taxon>
        <taxon>Craniata</taxon>
        <taxon>Vertebrata</taxon>
        <taxon>Euteleostomi</taxon>
        <taxon>Archelosauria</taxon>
        <taxon>Archosauria</taxon>
        <taxon>Dinosauria</taxon>
        <taxon>Saurischia</taxon>
        <taxon>Theropoda</taxon>
        <taxon>Coelurosauria</taxon>
        <taxon>Aves</taxon>
        <taxon>Neognathae</taxon>
        <taxon>Neoaves</taxon>
        <taxon>Aequornithes</taxon>
        <taxon>Suliformes</taxon>
        <taxon>Anhingidae</taxon>
        <taxon>Anhinga</taxon>
    </lineage>
</organism>
<dbReference type="GO" id="GO:0043565">
    <property type="term" value="F:sequence-specific DNA binding"/>
    <property type="evidence" value="ECO:0007669"/>
    <property type="project" value="InterPro"/>
</dbReference>
<feature type="region of interest" description="Disordered" evidence="5">
    <location>
        <begin position="1"/>
        <end position="49"/>
    </location>
</feature>
<proteinExistence type="inferred from homology"/>
<name>A0A851PLQ5_ANHAN</name>
<dbReference type="SUPFAM" id="SSF46785">
    <property type="entry name" value="Winged helix' DNA-binding domain"/>
    <property type="match status" value="1"/>
</dbReference>
<keyword evidence="8" id="KW-1185">Reference proteome</keyword>
<dbReference type="InterPro" id="IPR036390">
    <property type="entry name" value="WH_DNA-bd_sf"/>
</dbReference>
<keyword evidence="4" id="KW-0539">Nucleus</keyword>
<reference evidence="7" key="1">
    <citation type="submission" date="2019-09" db="EMBL/GenBank/DDBJ databases">
        <title>Bird 10,000 Genomes (B10K) Project - Family phase.</title>
        <authorList>
            <person name="Zhang G."/>
        </authorList>
    </citation>
    <scope>NUCLEOTIDE SEQUENCE</scope>
    <source>
        <strain evidence="7">B10K-CU-031-38</strain>
    </source>
</reference>
<evidence type="ECO:0000313" key="7">
    <source>
        <dbReference type="EMBL" id="NXC66081.1"/>
    </source>
</evidence>